<keyword evidence="2" id="KW-1185">Reference proteome</keyword>
<proteinExistence type="predicted"/>
<comment type="caution">
    <text evidence="1">The sequence shown here is derived from an EMBL/GenBank/DDBJ whole genome shotgun (WGS) entry which is preliminary data.</text>
</comment>
<dbReference type="CDD" id="cd09272">
    <property type="entry name" value="RNase_HI_RT_Ty1"/>
    <property type="match status" value="1"/>
</dbReference>
<sequence length="125" mass="14385">MPEKAPVLGCDSQSAICLAKNAMFHARTKHIDVRYHFIREVLEDGLITLIKVNTSQNLADALTKCLRGELRRGVLGCSKDQGSRLLCEERGSRERSLRKNLEKKMEKLRLKKSQSSYERFRTKSY</sequence>
<dbReference type="OMA" id="EDISYWT"/>
<name>A0A8T2TZB5_CERRI</name>
<dbReference type="Proteomes" id="UP000825935">
    <property type="component" value="Chromosome 10"/>
</dbReference>
<dbReference type="OrthoDB" id="418237at2759"/>
<evidence type="ECO:0000313" key="1">
    <source>
        <dbReference type="EMBL" id="KAH7427620.1"/>
    </source>
</evidence>
<evidence type="ECO:0008006" key="3">
    <source>
        <dbReference type="Google" id="ProtNLM"/>
    </source>
</evidence>
<reference evidence="1" key="1">
    <citation type="submission" date="2021-08" db="EMBL/GenBank/DDBJ databases">
        <title>WGS assembly of Ceratopteris richardii.</title>
        <authorList>
            <person name="Marchant D.B."/>
            <person name="Chen G."/>
            <person name="Jenkins J."/>
            <person name="Shu S."/>
            <person name="Leebens-Mack J."/>
            <person name="Grimwood J."/>
            <person name="Schmutz J."/>
            <person name="Soltis P."/>
            <person name="Soltis D."/>
            <person name="Chen Z.-H."/>
        </authorList>
    </citation>
    <scope>NUCLEOTIDE SEQUENCE</scope>
    <source>
        <strain evidence="1">Whitten #5841</strain>
        <tissue evidence="1">Leaf</tissue>
    </source>
</reference>
<dbReference type="EMBL" id="CM035415">
    <property type="protein sequence ID" value="KAH7427620.1"/>
    <property type="molecule type" value="Genomic_DNA"/>
</dbReference>
<organism evidence="1 2">
    <name type="scientific">Ceratopteris richardii</name>
    <name type="common">Triangle waterfern</name>
    <dbReference type="NCBI Taxonomy" id="49495"/>
    <lineage>
        <taxon>Eukaryota</taxon>
        <taxon>Viridiplantae</taxon>
        <taxon>Streptophyta</taxon>
        <taxon>Embryophyta</taxon>
        <taxon>Tracheophyta</taxon>
        <taxon>Polypodiopsida</taxon>
        <taxon>Polypodiidae</taxon>
        <taxon>Polypodiales</taxon>
        <taxon>Pteridineae</taxon>
        <taxon>Pteridaceae</taxon>
        <taxon>Parkerioideae</taxon>
        <taxon>Ceratopteris</taxon>
    </lineage>
</organism>
<gene>
    <name evidence="1" type="ORF">KP509_10G052100</name>
</gene>
<dbReference type="AlphaFoldDB" id="A0A8T2TZB5"/>
<evidence type="ECO:0000313" key="2">
    <source>
        <dbReference type="Proteomes" id="UP000825935"/>
    </source>
</evidence>
<accession>A0A8T2TZB5</accession>
<protein>
    <recommendedName>
        <fullName evidence="3">Retrovirus-related Pol polyprotein from transposon TNT 1-94</fullName>
    </recommendedName>
</protein>